<gene>
    <name evidence="1" type="ORF">F444_18134</name>
</gene>
<organism evidence="1 2">
    <name type="scientific">Phytophthora nicotianae P1976</name>
    <dbReference type="NCBI Taxonomy" id="1317066"/>
    <lineage>
        <taxon>Eukaryota</taxon>
        <taxon>Sar</taxon>
        <taxon>Stramenopiles</taxon>
        <taxon>Oomycota</taxon>
        <taxon>Peronosporomycetes</taxon>
        <taxon>Peronosporales</taxon>
        <taxon>Peronosporaceae</taxon>
        <taxon>Phytophthora</taxon>
    </lineage>
</organism>
<sequence length="207" mass="23370">QREKSSRGCVAVVFAIGTRFYLCIEAPHVSFLNYPLEFFHDLTDMLRSLTIQPLVPVMGGDPCNHSLPEPVADILTTSDSHKGINATVHVYFRSTATVQSQPLQERTPDYSFRCTFAELKKLRSQIQSTVGRGGHCAHCKRVATYMAYCWERPRLLAPSWQGGMTLQMEPLSSFLNQLMRFAAQLGAEDHPEFAAIMARFMQPRDEV</sequence>
<proteinExistence type="predicted"/>
<dbReference type="EMBL" id="ANJA01003281">
    <property type="protein sequence ID" value="ETO64304.1"/>
    <property type="molecule type" value="Genomic_DNA"/>
</dbReference>
<reference evidence="1 2" key="1">
    <citation type="submission" date="2013-11" db="EMBL/GenBank/DDBJ databases">
        <title>The Genome Sequence of Phytophthora parasitica P1976.</title>
        <authorList>
            <consortium name="The Broad Institute Genomics Platform"/>
            <person name="Russ C."/>
            <person name="Tyler B."/>
            <person name="Panabieres F."/>
            <person name="Shan W."/>
            <person name="Tripathy S."/>
            <person name="Grunwald N."/>
            <person name="Machado M."/>
            <person name="Johnson C.S."/>
            <person name="Walker B."/>
            <person name="Young S."/>
            <person name="Zeng Q."/>
            <person name="Gargeya S."/>
            <person name="Fitzgerald M."/>
            <person name="Haas B."/>
            <person name="Abouelleil A."/>
            <person name="Allen A.W."/>
            <person name="Alvarado L."/>
            <person name="Arachchi H.M."/>
            <person name="Berlin A.M."/>
            <person name="Chapman S.B."/>
            <person name="Gainer-Dewar J."/>
            <person name="Goldberg J."/>
            <person name="Griggs A."/>
            <person name="Gujja S."/>
            <person name="Hansen M."/>
            <person name="Howarth C."/>
            <person name="Imamovic A."/>
            <person name="Ireland A."/>
            <person name="Larimer J."/>
            <person name="McCowan C."/>
            <person name="Murphy C."/>
            <person name="Pearson M."/>
            <person name="Poon T.W."/>
            <person name="Priest M."/>
            <person name="Roberts A."/>
            <person name="Saif S."/>
            <person name="Shea T."/>
            <person name="Sisk P."/>
            <person name="Sykes S."/>
            <person name="Wortman J."/>
            <person name="Nusbaum C."/>
            <person name="Birren B."/>
        </authorList>
    </citation>
    <scope>NUCLEOTIDE SEQUENCE [LARGE SCALE GENOMIC DNA]</scope>
    <source>
        <strain evidence="1 2">P1976</strain>
    </source>
</reference>
<dbReference type="OrthoDB" id="90750at2759"/>
<dbReference type="AlphaFoldDB" id="A0A080ZCE3"/>
<comment type="caution">
    <text evidence="1">The sequence shown here is derived from an EMBL/GenBank/DDBJ whole genome shotgun (WGS) entry which is preliminary data.</text>
</comment>
<evidence type="ECO:0000313" key="1">
    <source>
        <dbReference type="EMBL" id="ETO64304.1"/>
    </source>
</evidence>
<name>A0A080ZCE3_PHYNI</name>
<feature type="non-terminal residue" evidence="1">
    <location>
        <position position="1"/>
    </location>
</feature>
<evidence type="ECO:0000313" key="2">
    <source>
        <dbReference type="Proteomes" id="UP000028582"/>
    </source>
</evidence>
<protein>
    <submittedName>
        <fullName evidence="1">Uncharacterized protein</fullName>
    </submittedName>
</protein>
<accession>A0A080ZCE3</accession>
<dbReference type="Proteomes" id="UP000028582">
    <property type="component" value="Unassembled WGS sequence"/>
</dbReference>